<dbReference type="PANTHER" id="PTHR12110:SF21">
    <property type="entry name" value="XYLOSE ISOMERASE-LIKE TIM BARREL DOMAIN-CONTAINING PROTEIN"/>
    <property type="match status" value="1"/>
</dbReference>
<dbReference type="InterPro" id="IPR050312">
    <property type="entry name" value="IolE/XylAMocC-like"/>
</dbReference>
<sequence>MEVGVSSASYFSRMATEDAVRDIGAHGVRLAEVFLNTFCEYEPAFIELLAGRLAEAGVTAYSVHPMSTQFEPQLFSIHPRQRADALRLYARVLRAAQRLGARCYVMHGAATLAGAAKNLEIERVAPVFSELCAMAEEHGVTLALENVSYCVFCTPEYGRLLRERTGDRLHYTLDVKQAARSGFDPLRYVEAVGERIVNVHLCDYERLPNGRLRWRMPGQGACDLPALAAALRARGYAGPAFVEVYSDMYGGVQELYDSLAVCRARLSPSPDGIAR</sequence>
<comment type="caution">
    <text evidence="2">The sequence shown here is derived from an EMBL/GenBank/DDBJ whole genome shotgun (WGS) entry which is preliminary data.</text>
</comment>
<evidence type="ECO:0000313" key="3">
    <source>
        <dbReference type="Proteomes" id="UP000824128"/>
    </source>
</evidence>
<dbReference type="Gene3D" id="3.20.20.150">
    <property type="entry name" value="Divalent-metal-dependent TIM barrel enzymes"/>
    <property type="match status" value="1"/>
</dbReference>
<evidence type="ECO:0000313" key="2">
    <source>
        <dbReference type="EMBL" id="HIU95003.1"/>
    </source>
</evidence>
<dbReference type="Proteomes" id="UP000824128">
    <property type="component" value="Unassembled WGS sequence"/>
</dbReference>
<feature type="domain" description="Xylose isomerase-like TIM barrel" evidence="1">
    <location>
        <begin position="19"/>
        <end position="250"/>
    </location>
</feature>
<reference evidence="2" key="1">
    <citation type="submission" date="2020-10" db="EMBL/GenBank/DDBJ databases">
        <authorList>
            <person name="Gilroy R."/>
        </authorList>
    </citation>
    <scope>NUCLEOTIDE SEQUENCE</scope>
    <source>
        <strain evidence="2">ChiGjej2B2-16831</strain>
    </source>
</reference>
<evidence type="ECO:0000259" key="1">
    <source>
        <dbReference type="Pfam" id="PF01261"/>
    </source>
</evidence>
<dbReference type="PANTHER" id="PTHR12110">
    <property type="entry name" value="HYDROXYPYRUVATE ISOMERASE"/>
    <property type="match status" value="1"/>
</dbReference>
<gene>
    <name evidence="2" type="ORF">IAD24_07600</name>
</gene>
<dbReference type="InterPro" id="IPR036237">
    <property type="entry name" value="Xyl_isomerase-like_sf"/>
</dbReference>
<proteinExistence type="predicted"/>
<dbReference type="Pfam" id="PF01261">
    <property type="entry name" value="AP_endonuc_2"/>
    <property type="match status" value="1"/>
</dbReference>
<organism evidence="2 3">
    <name type="scientific">Candidatus Aphodomorpha intestinavium</name>
    <dbReference type="NCBI Taxonomy" id="2840672"/>
    <lineage>
        <taxon>Bacteria</taxon>
        <taxon>Bacillati</taxon>
        <taxon>Bacillota</taxon>
        <taxon>Clostridia</taxon>
        <taxon>Eubacteriales</taxon>
        <taxon>Candidatus Aphodomorpha</taxon>
    </lineage>
</organism>
<accession>A0A9D1STB3</accession>
<dbReference type="GO" id="GO:0016853">
    <property type="term" value="F:isomerase activity"/>
    <property type="evidence" value="ECO:0007669"/>
    <property type="project" value="UniProtKB-KW"/>
</dbReference>
<reference evidence="2" key="2">
    <citation type="journal article" date="2021" name="PeerJ">
        <title>Extensive microbial diversity within the chicken gut microbiome revealed by metagenomics and culture.</title>
        <authorList>
            <person name="Gilroy R."/>
            <person name="Ravi A."/>
            <person name="Getino M."/>
            <person name="Pursley I."/>
            <person name="Horton D.L."/>
            <person name="Alikhan N.F."/>
            <person name="Baker D."/>
            <person name="Gharbi K."/>
            <person name="Hall N."/>
            <person name="Watson M."/>
            <person name="Adriaenssens E.M."/>
            <person name="Foster-Nyarko E."/>
            <person name="Jarju S."/>
            <person name="Secka A."/>
            <person name="Antonio M."/>
            <person name="Oren A."/>
            <person name="Chaudhuri R.R."/>
            <person name="La Ragione R."/>
            <person name="Hildebrand F."/>
            <person name="Pallen M.J."/>
        </authorList>
    </citation>
    <scope>NUCLEOTIDE SEQUENCE</scope>
    <source>
        <strain evidence="2">ChiGjej2B2-16831</strain>
    </source>
</reference>
<keyword evidence="2" id="KW-0413">Isomerase</keyword>
<name>A0A9D1STB3_9FIRM</name>
<dbReference type="SUPFAM" id="SSF51658">
    <property type="entry name" value="Xylose isomerase-like"/>
    <property type="match status" value="1"/>
</dbReference>
<dbReference type="InterPro" id="IPR013022">
    <property type="entry name" value="Xyl_isomerase-like_TIM-brl"/>
</dbReference>
<dbReference type="EMBL" id="DVNZ01000241">
    <property type="protein sequence ID" value="HIU95003.1"/>
    <property type="molecule type" value="Genomic_DNA"/>
</dbReference>
<protein>
    <submittedName>
        <fullName evidence="2">Sugar phosphate isomerase/epimerase</fullName>
    </submittedName>
</protein>
<dbReference type="AlphaFoldDB" id="A0A9D1STB3"/>